<proteinExistence type="predicted"/>
<keyword evidence="2" id="KW-1185">Reference proteome</keyword>
<accession>A0A553PQM2</accession>
<name>A0A553PQM2_TIGCA</name>
<sequence>VSRGENRDDTEVGVDIADALDVLTLQSSELILPRNDYALRKEPLVKVNKRVFGAKSISQSSSGVFSNPQPPIRFGKIKDQVRKKVHNKLNWELFQTLPKVEKKPEVKRRPFKRPGHDFKSALCRFRGHRFPTFDCEENFSRIKNAQVLLAFKAKLNIEPCQQFFSVQVFVTKSSLLALEGGIDLQCDILVSDIRIVEIDPEFRLCFIKLRDRTITLSHSDHLQDFLGALEFSKRRIGPNFKDFILPISWNGSEHGRSSFNMLEFVEIHERDCSNFNAKDACLMYREVDDILDDGMDQPWRFGHFSLKLNALYLLAEEGSSAMPEKFWILNERNVQVCAIQDGNRPHMIQLKLPWEHLELSLSSTEELQDWLQVVQAAIQYQISDMNNANTIKTTYNDVALVLSIYGLSLYHCFGGTITKAHQVDLPSVVDILRTNQFLRVAFETAKHRERFIQEWKGLSRLQ</sequence>
<evidence type="ECO:0000313" key="1">
    <source>
        <dbReference type="EMBL" id="TRY79971.1"/>
    </source>
</evidence>
<dbReference type="Proteomes" id="UP000318571">
    <property type="component" value="Chromosome 6"/>
</dbReference>
<gene>
    <name evidence="1" type="ORF">TCAL_16017</name>
</gene>
<dbReference type="EMBL" id="VCGU01000002">
    <property type="protein sequence ID" value="TRY79971.1"/>
    <property type="molecule type" value="Genomic_DNA"/>
</dbReference>
<comment type="caution">
    <text evidence="1">The sequence shown here is derived from an EMBL/GenBank/DDBJ whole genome shotgun (WGS) entry which is preliminary data.</text>
</comment>
<organism evidence="1 2">
    <name type="scientific">Tigriopus californicus</name>
    <name type="common">Marine copepod</name>
    <dbReference type="NCBI Taxonomy" id="6832"/>
    <lineage>
        <taxon>Eukaryota</taxon>
        <taxon>Metazoa</taxon>
        <taxon>Ecdysozoa</taxon>
        <taxon>Arthropoda</taxon>
        <taxon>Crustacea</taxon>
        <taxon>Multicrustacea</taxon>
        <taxon>Hexanauplia</taxon>
        <taxon>Copepoda</taxon>
        <taxon>Harpacticoida</taxon>
        <taxon>Harpacticidae</taxon>
        <taxon>Tigriopus</taxon>
    </lineage>
</organism>
<reference evidence="1 2" key="1">
    <citation type="journal article" date="2018" name="Nat. Ecol. Evol.">
        <title>Genomic signatures of mitonuclear coevolution across populations of Tigriopus californicus.</title>
        <authorList>
            <person name="Barreto F.S."/>
            <person name="Watson E.T."/>
            <person name="Lima T.G."/>
            <person name="Willett C.S."/>
            <person name="Edmands S."/>
            <person name="Li W."/>
            <person name="Burton R.S."/>
        </authorList>
    </citation>
    <scope>NUCLEOTIDE SEQUENCE [LARGE SCALE GENOMIC DNA]</scope>
    <source>
        <strain evidence="1 2">San Diego</strain>
    </source>
</reference>
<evidence type="ECO:0008006" key="3">
    <source>
        <dbReference type="Google" id="ProtNLM"/>
    </source>
</evidence>
<protein>
    <recommendedName>
        <fullName evidence="3">PH domain-containing protein</fullName>
    </recommendedName>
</protein>
<evidence type="ECO:0000313" key="2">
    <source>
        <dbReference type="Proteomes" id="UP000318571"/>
    </source>
</evidence>
<feature type="non-terminal residue" evidence="1">
    <location>
        <position position="1"/>
    </location>
</feature>
<dbReference type="Gene3D" id="2.30.29.30">
    <property type="entry name" value="Pleckstrin-homology domain (PH domain)/Phosphotyrosine-binding domain (PTB)"/>
    <property type="match status" value="1"/>
</dbReference>
<dbReference type="SUPFAM" id="SSF50729">
    <property type="entry name" value="PH domain-like"/>
    <property type="match status" value="1"/>
</dbReference>
<dbReference type="InterPro" id="IPR011993">
    <property type="entry name" value="PH-like_dom_sf"/>
</dbReference>
<dbReference type="AlphaFoldDB" id="A0A553PQM2"/>